<evidence type="ECO:0000313" key="4">
    <source>
        <dbReference type="EMBL" id="ASJ54690.1"/>
    </source>
</evidence>
<dbReference type="RefSeq" id="WP_088908407.1">
    <property type="nucleotide sequence ID" value="NZ_CP018145.1"/>
</dbReference>
<reference evidence="4 5" key="1">
    <citation type="submission" date="2016-11" db="EMBL/GenBank/DDBJ databases">
        <authorList>
            <person name="Jaros S."/>
            <person name="Januszkiewicz K."/>
            <person name="Wedrychowicz H."/>
        </authorList>
    </citation>
    <scope>NUCLEOTIDE SEQUENCE [LARGE SCALE GENOMIC DNA]</scope>
    <source>
        <strain evidence="4 5">NF2</strain>
    </source>
</reference>
<evidence type="ECO:0000256" key="3">
    <source>
        <dbReference type="RuleBase" id="RU003707"/>
    </source>
</evidence>
<dbReference type="Gene3D" id="1.10.12.10">
    <property type="entry name" value="Lyase 2-enoyl-coa Hydratase, Chain A, domain 2"/>
    <property type="match status" value="1"/>
</dbReference>
<accession>A0A220MJC0</accession>
<dbReference type="PROSITE" id="PS00166">
    <property type="entry name" value="ENOYL_COA_HYDRATASE"/>
    <property type="match status" value="1"/>
</dbReference>
<dbReference type="EMBL" id="CP018145">
    <property type="protein sequence ID" value="ASJ54690.1"/>
    <property type="molecule type" value="Genomic_DNA"/>
</dbReference>
<dbReference type="InterPro" id="IPR029045">
    <property type="entry name" value="ClpP/crotonase-like_dom_sf"/>
</dbReference>
<dbReference type="FunFam" id="3.90.226.10:FF:000009">
    <property type="entry name" value="Carnitinyl-CoA dehydratase"/>
    <property type="match status" value="1"/>
</dbReference>
<dbReference type="InterPro" id="IPR001753">
    <property type="entry name" value="Enoyl-CoA_hydra/iso"/>
</dbReference>
<dbReference type="InterPro" id="IPR018376">
    <property type="entry name" value="Enoyl-CoA_hyd/isom_CS"/>
</dbReference>
<dbReference type="SUPFAM" id="SSF52096">
    <property type="entry name" value="ClpP/crotonase"/>
    <property type="match status" value="1"/>
</dbReference>
<dbReference type="KEGG" id="bfm:BP422_14590"/>
<proteinExistence type="inferred from homology"/>
<sequence length="257" mass="27710">MTVSLQREGAIGVLTLQRPEVFNCLNLETLVTLRGLISEISHDRDIRTVIVTGAGDKAFCSGADLRERRSMSLQQVDVYIQTIRDTFTELEKLPKPVIAAINGLALGGGTELALACDLRIMSEQAQMGLTETSLGIIPGAGGTQRLPRLVGKGVAKELIFTARRVFPEEALSIGLVNRIVPADQLMATAISLAEQISVNAPLALAQAKFAIDCGVEVELASGLQIESNAYKLLVPTKDRLEGLAAFQEKRKPIYRGE</sequence>
<evidence type="ECO:0000313" key="5">
    <source>
        <dbReference type="Proteomes" id="UP000197781"/>
    </source>
</evidence>
<gene>
    <name evidence="4" type="ORF">BP422_14590</name>
</gene>
<dbReference type="CDD" id="cd06558">
    <property type="entry name" value="crotonase-like"/>
    <property type="match status" value="1"/>
</dbReference>
<dbReference type="GO" id="GO:0006635">
    <property type="term" value="P:fatty acid beta-oxidation"/>
    <property type="evidence" value="ECO:0007669"/>
    <property type="project" value="TreeGrafter"/>
</dbReference>
<dbReference type="Proteomes" id="UP000197781">
    <property type="component" value="Chromosome"/>
</dbReference>
<dbReference type="FunFam" id="1.10.12.10:FF:000001">
    <property type="entry name" value="Probable enoyl-CoA hydratase, mitochondrial"/>
    <property type="match status" value="1"/>
</dbReference>
<dbReference type="PANTHER" id="PTHR11941:SF54">
    <property type="entry name" value="ENOYL-COA HYDRATASE, MITOCHONDRIAL"/>
    <property type="match status" value="1"/>
</dbReference>
<keyword evidence="2" id="KW-0456">Lyase</keyword>
<dbReference type="Pfam" id="PF00378">
    <property type="entry name" value="ECH_1"/>
    <property type="match status" value="1"/>
</dbReference>
<organism evidence="4 5">
    <name type="scientific">Brevibacillus formosus</name>
    <dbReference type="NCBI Taxonomy" id="54913"/>
    <lineage>
        <taxon>Bacteria</taxon>
        <taxon>Bacillati</taxon>
        <taxon>Bacillota</taxon>
        <taxon>Bacilli</taxon>
        <taxon>Bacillales</taxon>
        <taxon>Paenibacillaceae</taxon>
        <taxon>Brevibacillus</taxon>
    </lineage>
</organism>
<protein>
    <submittedName>
        <fullName evidence="4">Enoyl-CoA hydratase</fullName>
    </submittedName>
</protein>
<dbReference type="GO" id="GO:0016836">
    <property type="term" value="F:hydro-lyase activity"/>
    <property type="evidence" value="ECO:0007669"/>
    <property type="project" value="UniProtKB-ARBA"/>
</dbReference>
<dbReference type="InterPro" id="IPR014748">
    <property type="entry name" value="Enoyl-CoA_hydra_C"/>
</dbReference>
<dbReference type="AlphaFoldDB" id="A0A220MJC0"/>
<dbReference type="Gene3D" id="3.90.226.10">
    <property type="entry name" value="2-enoyl-CoA Hydratase, Chain A, domain 1"/>
    <property type="match status" value="1"/>
</dbReference>
<evidence type="ECO:0000256" key="1">
    <source>
        <dbReference type="ARBA" id="ARBA00005254"/>
    </source>
</evidence>
<comment type="similarity">
    <text evidence="1 3">Belongs to the enoyl-CoA hydratase/isomerase family.</text>
</comment>
<name>A0A220MJC0_9BACL</name>
<evidence type="ECO:0000256" key="2">
    <source>
        <dbReference type="ARBA" id="ARBA00023239"/>
    </source>
</evidence>
<dbReference type="PANTHER" id="PTHR11941">
    <property type="entry name" value="ENOYL-COA HYDRATASE-RELATED"/>
    <property type="match status" value="1"/>
</dbReference>